<evidence type="ECO:0000256" key="2">
    <source>
        <dbReference type="ARBA" id="ARBA00023002"/>
    </source>
</evidence>
<dbReference type="Proteomes" id="UP000254589">
    <property type="component" value="Unassembled WGS sequence"/>
</dbReference>
<dbReference type="Proteomes" id="UP000035086">
    <property type="component" value="Chromosome"/>
</dbReference>
<dbReference type="InterPro" id="IPR002347">
    <property type="entry name" value="SDR_fam"/>
</dbReference>
<dbReference type="NCBIfam" id="NF005754">
    <property type="entry name" value="PRK07578.1"/>
    <property type="match status" value="1"/>
</dbReference>
<dbReference type="EMBL" id="CP010310">
    <property type="protein sequence ID" value="AJC22564.1"/>
    <property type="molecule type" value="Genomic_DNA"/>
</dbReference>
<dbReference type="InterPro" id="IPR036291">
    <property type="entry name" value="NAD(P)-bd_dom_sf"/>
</dbReference>
<evidence type="ECO:0000313" key="5">
    <source>
        <dbReference type="Proteomes" id="UP000035086"/>
    </source>
</evidence>
<dbReference type="KEGG" id="ppul:RO07_22600"/>
<evidence type="ECO:0000313" key="3">
    <source>
        <dbReference type="EMBL" id="AJC22564.1"/>
    </source>
</evidence>
<comment type="similarity">
    <text evidence="1">Belongs to the short-chain dehydrogenases/reductases (SDR) family.</text>
</comment>
<dbReference type="AlphaFoldDB" id="A0AAJ5D2U9"/>
<dbReference type="Pfam" id="PF13561">
    <property type="entry name" value="adh_short_C2"/>
    <property type="match status" value="1"/>
</dbReference>
<name>A0AAJ5D2U9_PANPU</name>
<dbReference type="PANTHER" id="PTHR43477">
    <property type="entry name" value="DIHYDROANTICAPSIN 7-DEHYDROGENASE"/>
    <property type="match status" value="1"/>
</dbReference>
<dbReference type="EMBL" id="UGSJ01000001">
    <property type="protein sequence ID" value="SUA93248.1"/>
    <property type="molecule type" value="Genomic_DNA"/>
</dbReference>
<dbReference type="Gene3D" id="3.40.50.720">
    <property type="entry name" value="NAD(P)-binding Rossmann-like Domain"/>
    <property type="match status" value="1"/>
</dbReference>
<sequence>MKILIVGATGTLGRAVVKELEVDHEIIQAGLADGQYRVDISDDASVHTLFDTTGPFDAIICTAGEAHVGPLKKMTPQEFNKGLQNKLLGQVRLYLIGQHHLNAGGSVTLTTGIIADEPLRDCANITSVDAGIEGFVRAAAAERGDVRINAVSPTVLTESLDIYAPYCPGFESVPAAKVALAYRRSVEGIQTGRIYRVW</sequence>
<dbReference type="PRINTS" id="PR00081">
    <property type="entry name" value="GDHRDH"/>
</dbReference>
<dbReference type="InterPro" id="IPR051122">
    <property type="entry name" value="SDR_DHRS6-like"/>
</dbReference>
<accession>A0AAJ5D2U9</accession>
<dbReference type="PANTHER" id="PTHR43477:SF1">
    <property type="entry name" value="DIHYDROANTICAPSIN 7-DEHYDROGENASE"/>
    <property type="match status" value="1"/>
</dbReference>
<dbReference type="SUPFAM" id="SSF51735">
    <property type="entry name" value="NAD(P)-binding Rossmann-fold domains"/>
    <property type="match status" value="1"/>
</dbReference>
<evidence type="ECO:0000313" key="6">
    <source>
        <dbReference type="Proteomes" id="UP000254589"/>
    </source>
</evidence>
<dbReference type="GO" id="GO:0016491">
    <property type="term" value="F:oxidoreductase activity"/>
    <property type="evidence" value="ECO:0007669"/>
    <property type="project" value="UniProtKB-KW"/>
</dbReference>
<keyword evidence="2" id="KW-0560">Oxidoreductase</keyword>
<reference evidence="4 6" key="3">
    <citation type="submission" date="2018-06" db="EMBL/GenBank/DDBJ databases">
        <authorList>
            <consortium name="Pathogen Informatics"/>
            <person name="Doyle S."/>
        </authorList>
    </citation>
    <scope>NUCLEOTIDE SEQUENCE [LARGE SCALE GENOMIC DNA]</scope>
    <source>
        <strain evidence="4 6">NCTC13159</strain>
    </source>
</reference>
<dbReference type="RefSeq" id="WP_039411615.1">
    <property type="nucleotide sequence ID" value="NZ_CP010310.2"/>
</dbReference>
<protein>
    <submittedName>
        <fullName evidence="4">Short chain dehydrogenase</fullName>
    </submittedName>
</protein>
<dbReference type="CDD" id="cd11731">
    <property type="entry name" value="Lin1944_like_SDR_c"/>
    <property type="match status" value="1"/>
</dbReference>
<reference evidence="3" key="2">
    <citation type="submission" date="2016-11" db="EMBL/GenBank/DDBJ databases">
        <title>Complete Genome Sequencing of Pandoraea pulmonicola DSM 16583.</title>
        <authorList>
            <person name="Chan K.-G."/>
        </authorList>
    </citation>
    <scope>NUCLEOTIDE SEQUENCE</scope>
    <source>
        <strain evidence="3">DSM 16583</strain>
    </source>
</reference>
<proteinExistence type="inferred from homology"/>
<organism evidence="4 6">
    <name type="scientific">Pandoraea pulmonicola</name>
    <dbReference type="NCBI Taxonomy" id="93221"/>
    <lineage>
        <taxon>Bacteria</taxon>
        <taxon>Pseudomonadati</taxon>
        <taxon>Pseudomonadota</taxon>
        <taxon>Betaproteobacteria</taxon>
        <taxon>Burkholderiales</taxon>
        <taxon>Burkholderiaceae</taxon>
        <taxon>Pandoraea</taxon>
    </lineage>
</organism>
<evidence type="ECO:0000313" key="4">
    <source>
        <dbReference type="EMBL" id="SUA93248.1"/>
    </source>
</evidence>
<evidence type="ECO:0000256" key="1">
    <source>
        <dbReference type="ARBA" id="ARBA00006484"/>
    </source>
</evidence>
<keyword evidence="5" id="KW-1185">Reference proteome</keyword>
<reference evidence="5" key="1">
    <citation type="submission" date="2014-12" db="EMBL/GenBank/DDBJ databases">
        <title>Complete Genome Sequencing of Pandoraea pulmonicola DSM 16583.</title>
        <authorList>
            <person name="Chan K.-G."/>
        </authorList>
    </citation>
    <scope>NUCLEOTIDE SEQUENCE [LARGE SCALE GENOMIC DNA]</scope>
    <source>
        <strain evidence="5">DSM 16583</strain>
    </source>
</reference>
<gene>
    <name evidence="4" type="ORF">NCTC13159_04806</name>
    <name evidence="3" type="ORF">RO07_22600</name>
</gene>